<dbReference type="InterPro" id="IPR050780">
    <property type="entry name" value="Mucin_vWF_Thrombospondin_sf"/>
</dbReference>
<feature type="non-terminal residue" evidence="3">
    <location>
        <position position="1"/>
    </location>
</feature>
<keyword evidence="1" id="KW-1015">Disulfide bond</keyword>
<dbReference type="PANTHER" id="PTHR11339">
    <property type="entry name" value="EXTRACELLULAR MATRIX GLYCOPROTEIN RELATED"/>
    <property type="match status" value="1"/>
</dbReference>
<name>A0A7K6EXL4_9PASS</name>
<dbReference type="AlphaFoldDB" id="A0A7K6EXL4"/>
<feature type="non-terminal residue" evidence="3">
    <location>
        <position position="76"/>
    </location>
</feature>
<gene>
    <name evidence="3" type="primary">Fcgbp_3</name>
    <name evidence="3" type="ORF">GRAPIC_R15961</name>
</gene>
<dbReference type="Proteomes" id="UP000575029">
    <property type="component" value="Unassembled WGS sequence"/>
</dbReference>
<feature type="domain" description="VWF/SSPO/Zonadhesin-like cysteine-rich" evidence="2">
    <location>
        <begin position="1"/>
        <end position="66"/>
    </location>
</feature>
<proteinExistence type="predicted"/>
<evidence type="ECO:0000313" key="4">
    <source>
        <dbReference type="Proteomes" id="UP000575029"/>
    </source>
</evidence>
<dbReference type="Pfam" id="PF08742">
    <property type="entry name" value="C8"/>
    <property type="match status" value="1"/>
</dbReference>
<dbReference type="SMART" id="SM00832">
    <property type="entry name" value="C8"/>
    <property type="match status" value="1"/>
</dbReference>
<dbReference type="PANTHER" id="PTHR11339:SF373">
    <property type="entry name" value="VWFD DOMAIN-CONTAINING PROTEIN"/>
    <property type="match status" value="1"/>
</dbReference>
<reference evidence="3 4" key="1">
    <citation type="submission" date="2019-09" db="EMBL/GenBank/DDBJ databases">
        <title>Bird 10,000 Genomes (B10K) Project - Family phase.</title>
        <authorList>
            <person name="Zhang G."/>
        </authorList>
    </citation>
    <scope>NUCLEOTIDE SEQUENCE [LARGE SCALE GENOMIC DNA]</scope>
    <source>
        <strain evidence="3">B10K-DU-029-50</strain>
        <tissue evidence="3">Heart</tissue>
    </source>
</reference>
<dbReference type="InterPro" id="IPR014853">
    <property type="entry name" value="VWF/SSPO/ZAN-like_Cys-rich_dom"/>
</dbReference>
<organism evidence="3 4">
    <name type="scientific">Grantiella picta</name>
    <dbReference type="NCBI Taxonomy" id="266360"/>
    <lineage>
        <taxon>Eukaryota</taxon>
        <taxon>Metazoa</taxon>
        <taxon>Chordata</taxon>
        <taxon>Craniata</taxon>
        <taxon>Vertebrata</taxon>
        <taxon>Euteleostomi</taxon>
        <taxon>Archelosauria</taxon>
        <taxon>Archosauria</taxon>
        <taxon>Dinosauria</taxon>
        <taxon>Saurischia</taxon>
        <taxon>Theropoda</taxon>
        <taxon>Coelurosauria</taxon>
        <taxon>Aves</taxon>
        <taxon>Neognathae</taxon>
        <taxon>Neoaves</taxon>
        <taxon>Telluraves</taxon>
        <taxon>Australaves</taxon>
        <taxon>Passeriformes</taxon>
        <taxon>Meliphagoidea</taxon>
        <taxon>Meliphagidae</taxon>
        <taxon>Grantiella</taxon>
    </lineage>
</organism>
<accession>A0A7K6EXL4</accession>
<keyword evidence="4" id="KW-1185">Reference proteome</keyword>
<evidence type="ECO:0000313" key="3">
    <source>
        <dbReference type="EMBL" id="NWV43676.1"/>
    </source>
</evidence>
<dbReference type="GO" id="GO:0031012">
    <property type="term" value="C:extracellular matrix"/>
    <property type="evidence" value="ECO:0007669"/>
    <property type="project" value="TreeGrafter"/>
</dbReference>
<dbReference type="GO" id="GO:0005615">
    <property type="term" value="C:extracellular space"/>
    <property type="evidence" value="ECO:0007669"/>
    <property type="project" value="TreeGrafter"/>
</dbReference>
<evidence type="ECO:0000259" key="2">
    <source>
        <dbReference type="SMART" id="SM00832"/>
    </source>
</evidence>
<comment type="caution">
    <text evidence="3">The sequence shown here is derived from an EMBL/GenBank/DDBJ whole genome shotgun (WGS) entry which is preliminary data.</text>
</comment>
<sequence length="76" mass="8647">KKSFQGPFSACHNIVKPHDFYRNCLYDVCMNDGARSILCQVLETYAATCRKHGAMVHDWRTPSGCPLPCPENSHYE</sequence>
<dbReference type="EMBL" id="VZRM01008669">
    <property type="protein sequence ID" value="NWV43676.1"/>
    <property type="molecule type" value="Genomic_DNA"/>
</dbReference>
<protein>
    <submittedName>
        <fullName evidence="3">FCGBP protein</fullName>
    </submittedName>
</protein>
<evidence type="ECO:0000256" key="1">
    <source>
        <dbReference type="ARBA" id="ARBA00023157"/>
    </source>
</evidence>